<gene>
    <name evidence="1" type="ORF">Tci_665993</name>
</gene>
<dbReference type="Gene3D" id="1.10.240.10">
    <property type="entry name" value="Tyrosyl-Transfer RNA Synthetase"/>
    <property type="match status" value="1"/>
</dbReference>
<dbReference type="EMBL" id="BKCJ010518326">
    <property type="protein sequence ID" value="GFA94021.1"/>
    <property type="molecule type" value="Genomic_DNA"/>
</dbReference>
<proteinExistence type="predicted"/>
<comment type="caution">
    <text evidence="1">The sequence shown here is derived from an EMBL/GenBank/DDBJ whole genome shotgun (WGS) entry which is preliminary data.</text>
</comment>
<reference evidence="1" key="1">
    <citation type="journal article" date="2019" name="Sci. Rep.">
        <title>Draft genome of Tanacetum cinerariifolium, the natural source of mosquito coil.</title>
        <authorList>
            <person name="Yamashiro T."/>
            <person name="Shiraishi A."/>
            <person name="Satake H."/>
            <person name="Nakayama K."/>
        </authorList>
    </citation>
    <scope>NUCLEOTIDE SEQUENCE</scope>
</reference>
<sequence length="51" mass="6039">VDIAFKYRTFFLDDDEELEHIKRTLHQPSLKSYQGLISSYNILKKDDHVGN</sequence>
<protein>
    <submittedName>
        <fullName evidence="1">Uncharacterized protein</fullName>
    </submittedName>
</protein>
<organism evidence="1">
    <name type="scientific">Tanacetum cinerariifolium</name>
    <name type="common">Dalmatian daisy</name>
    <name type="synonym">Chrysanthemum cinerariifolium</name>
    <dbReference type="NCBI Taxonomy" id="118510"/>
    <lineage>
        <taxon>Eukaryota</taxon>
        <taxon>Viridiplantae</taxon>
        <taxon>Streptophyta</taxon>
        <taxon>Embryophyta</taxon>
        <taxon>Tracheophyta</taxon>
        <taxon>Spermatophyta</taxon>
        <taxon>Magnoliopsida</taxon>
        <taxon>eudicotyledons</taxon>
        <taxon>Gunneridae</taxon>
        <taxon>Pentapetalae</taxon>
        <taxon>asterids</taxon>
        <taxon>campanulids</taxon>
        <taxon>Asterales</taxon>
        <taxon>Asteraceae</taxon>
        <taxon>Asteroideae</taxon>
        <taxon>Anthemideae</taxon>
        <taxon>Anthemidinae</taxon>
        <taxon>Tanacetum</taxon>
    </lineage>
</organism>
<dbReference type="AlphaFoldDB" id="A0A699KJD2"/>
<accession>A0A699KJD2</accession>
<feature type="non-terminal residue" evidence="1">
    <location>
        <position position="1"/>
    </location>
</feature>
<name>A0A699KJD2_TANCI</name>
<evidence type="ECO:0000313" key="1">
    <source>
        <dbReference type="EMBL" id="GFA94021.1"/>
    </source>
</evidence>